<dbReference type="AlphaFoldDB" id="A0A7U9DQJ9"/>
<dbReference type="PANTHER" id="PTHR46865:SF2">
    <property type="entry name" value="MONOOXYGENASE"/>
    <property type="match status" value="1"/>
</dbReference>
<gene>
    <name evidence="2" type="ORF">SLI_1220</name>
</gene>
<dbReference type="GO" id="GO:0071949">
    <property type="term" value="F:FAD binding"/>
    <property type="evidence" value="ECO:0007669"/>
    <property type="project" value="InterPro"/>
</dbReference>
<evidence type="ECO:0000259" key="1">
    <source>
        <dbReference type="Pfam" id="PF01494"/>
    </source>
</evidence>
<name>A0A7U9DQJ9_STRLI</name>
<organism evidence="2 3">
    <name type="scientific">Streptomyces lividans 1326</name>
    <dbReference type="NCBI Taxonomy" id="1200984"/>
    <lineage>
        <taxon>Bacteria</taxon>
        <taxon>Bacillati</taxon>
        <taxon>Actinomycetota</taxon>
        <taxon>Actinomycetes</taxon>
        <taxon>Kitasatosporales</taxon>
        <taxon>Streptomycetaceae</taxon>
        <taxon>Streptomyces</taxon>
    </lineage>
</organism>
<dbReference type="SUPFAM" id="SSF51905">
    <property type="entry name" value="FAD/NAD(P)-binding domain"/>
    <property type="match status" value="1"/>
</dbReference>
<dbReference type="Gene3D" id="3.50.50.60">
    <property type="entry name" value="FAD/NAD(P)-binding domain"/>
    <property type="match status" value="1"/>
</dbReference>
<dbReference type="InterPro" id="IPR036188">
    <property type="entry name" value="FAD/NAD-bd_sf"/>
</dbReference>
<evidence type="ECO:0000313" key="3">
    <source>
        <dbReference type="Proteomes" id="UP000014062"/>
    </source>
</evidence>
<dbReference type="Pfam" id="PF01494">
    <property type="entry name" value="FAD_binding_3"/>
    <property type="match status" value="1"/>
</dbReference>
<feature type="domain" description="FAD-binding" evidence="1">
    <location>
        <begin position="123"/>
        <end position="439"/>
    </location>
</feature>
<dbReference type="EMBL" id="CM001889">
    <property type="protein sequence ID" value="EOY45937.1"/>
    <property type="molecule type" value="Genomic_DNA"/>
</dbReference>
<dbReference type="Gene3D" id="3.30.9.10">
    <property type="entry name" value="D-Amino Acid Oxidase, subunit A, domain 2"/>
    <property type="match status" value="1"/>
</dbReference>
<dbReference type="PRINTS" id="PR00420">
    <property type="entry name" value="RNGMNOXGNASE"/>
</dbReference>
<accession>A0A7U9DQJ9</accession>
<dbReference type="InterPro" id="IPR002938">
    <property type="entry name" value="FAD-bd"/>
</dbReference>
<dbReference type="Proteomes" id="UP000014062">
    <property type="component" value="Chromosome"/>
</dbReference>
<evidence type="ECO:0000313" key="2">
    <source>
        <dbReference type="EMBL" id="EOY45937.1"/>
    </source>
</evidence>
<proteinExistence type="predicted"/>
<dbReference type="InterPro" id="IPR051704">
    <property type="entry name" value="FAD_aromatic-hydroxylase"/>
</dbReference>
<dbReference type="PANTHER" id="PTHR46865">
    <property type="entry name" value="OXIDOREDUCTASE-RELATED"/>
    <property type="match status" value="1"/>
</dbReference>
<protein>
    <recommendedName>
        <fullName evidence="1">FAD-binding domain-containing protein</fullName>
    </recommendedName>
</protein>
<sequence length="498" mass="54094">MVGLGLLRDRQIERVAAPLAVAAVGGQLRHHRTTVLVAEGAKHRTQIERIGLRADQVPPGHAAPPSGTTCIIPEGHASLRYEIDRTLVRLHRPVPPRPDTRPRHSPETWSSTLREVIVMKKPEVLIVGAGVAGPALAYWLSRNGYRPTVVEHARQLRSGGSAIVVKGPAVPVADRMGILPQLRELATRNRSLTLLDPGGRRILQLPLTSDKAPTVEVTRADLSEVLHRSAQAVAEFVFDDTVIALDQDEGGVDVTFRRSGPRRFDLVVGADGMHSTVRRLVFGPERQFANDLGLYGATVPLAPDAVEDPTEMTMLTVPHRMLVLHPSRTTPLAIFTFRVAQPAPHDRKNIALHKQTVADAYADVRWRAPELVAAFLDHPAPYFDPLSTARVPSWSRGRVVLLGDAAAATALLGDGSSMAMAGAYALAEELAAHPGDHARAFAAYESRLRREVGPRQRRVGLLSGLMVPRTRPGLAVRNAVGRAVGRTNRITSREAANR</sequence>
<reference evidence="3" key="1">
    <citation type="journal article" date="2013" name="Genome Biol. Evol.">
        <title>The genome sequence of Streptomyces lividans 66 reveals a novel tRNA-dependent peptide biosynthetic system within a metal-related genomic island.</title>
        <authorList>
            <person name="Cruz-Morales P."/>
            <person name="Vijgenboom E."/>
            <person name="Iruegas-Bocardo F."/>
            <person name="Girard G."/>
            <person name="Yanez-Guerra L.A."/>
            <person name="Ramos-Aboites H.E."/>
            <person name="Pernodet J.L."/>
            <person name="Anne J."/>
            <person name="van Wezel G.P."/>
            <person name="Barona-Gomez F."/>
        </authorList>
    </citation>
    <scope>NUCLEOTIDE SEQUENCE [LARGE SCALE GENOMIC DNA]</scope>
    <source>
        <strain evidence="3">1326</strain>
    </source>
</reference>